<dbReference type="Gene3D" id="1.20.58.300">
    <property type="entry name" value="FlgN-like"/>
    <property type="match status" value="1"/>
</dbReference>
<dbReference type="AlphaFoldDB" id="A0A3A9K9T3"/>
<keyword evidence="4" id="KW-1185">Reference proteome</keyword>
<dbReference type="Pfam" id="PF05130">
    <property type="entry name" value="FlgN"/>
    <property type="match status" value="1"/>
</dbReference>
<feature type="compositionally biased region" description="Basic and acidic residues" evidence="2">
    <location>
        <begin position="155"/>
        <end position="166"/>
    </location>
</feature>
<evidence type="ECO:0000313" key="4">
    <source>
        <dbReference type="Proteomes" id="UP000281498"/>
    </source>
</evidence>
<feature type="region of interest" description="Disordered" evidence="2">
    <location>
        <begin position="137"/>
        <end position="166"/>
    </location>
</feature>
<evidence type="ECO:0000256" key="1">
    <source>
        <dbReference type="ARBA" id="ARBA00022795"/>
    </source>
</evidence>
<evidence type="ECO:0000256" key="2">
    <source>
        <dbReference type="SAM" id="MobiDB-lite"/>
    </source>
</evidence>
<dbReference type="InterPro" id="IPR036679">
    <property type="entry name" value="FlgN-like_sf"/>
</dbReference>
<name>A0A3A9K9T3_9BACI</name>
<proteinExistence type="predicted"/>
<dbReference type="OrthoDB" id="2381500at2"/>
<reference evidence="3 4" key="1">
    <citation type="submission" date="2017-10" db="EMBL/GenBank/DDBJ databases">
        <title>Bacillus sp. nov., a halophilic bacterium isolated from a Keqin Lake.</title>
        <authorList>
            <person name="Wang H."/>
        </authorList>
    </citation>
    <scope>NUCLEOTIDE SEQUENCE [LARGE SCALE GENOMIC DNA]</scope>
    <source>
        <strain evidence="3 4">KCTC 13187</strain>
    </source>
</reference>
<dbReference type="InterPro" id="IPR007809">
    <property type="entry name" value="FlgN-like"/>
</dbReference>
<sequence>MVQELIQIFQAMTVVHERFNEQAFKKEEVIKKGDMAGLDQVLKGESALIQHLRKLENTRQHLIQQWMDEKGLVKENVTMDQLLPLLPEKEREDLSNWQNRLVIEIQKLKEQNELNRQMLEDSLRFVNLSLDAMHPQNQFSSYSGTGENEDEDDFDPGKRSLFDSKV</sequence>
<evidence type="ECO:0008006" key="5">
    <source>
        <dbReference type="Google" id="ProtNLM"/>
    </source>
</evidence>
<accession>A0A3A9K9T3</accession>
<dbReference type="EMBL" id="PDOE01000002">
    <property type="protein sequence ID" value="RKL68328.1"/>
    <property type="molecule type" value="Genomic_DNA"/>
</dbReference>
<gene>
    <name evidence="3" type="ORF">CR203_07560</name>
</gene>
<evidence type="ECO:0000313" key="3">
    <source>
        <dbReference type="EMBL" id="RKL68328.1"/>
    </source>
</evidence>
<feature type="compositionally biased region" description="Polar residues" evidence="2">
    <location>
        <begin position="137"/>
        <end position="146"/>
    </location>
</feature>
<keyword evidence="1" id="KW-1005">Bacterial flagellum biogenesis</keyword>
<dbReference type="SUPFAM" id="SSF140566">
    <property type="entry name" value="FlgN-like"/>
    <property type="match status" value="1"/>
</dbReference>
<comment type="caution">
    <text evidence="3">The sequence shown here is derived from an EMBL/GenBank/DDBJ whole genome shotgun (WGS) entry which is preliminary data.</text>
</comment>
<protein>
    <recommendedName>
        <fullName evidence="5">Flagellar protein FlgN</fullName>
    </recommendedName>
</protein>
<dbReference type="Proteomes" id="UP000281498">
    <property type="component" value="Unassembled WGS sequence"/>
</dbReference>
<organism evidence="3 4">
    <name type="scientific">Salipaludibacillus neizhouensis</name>
    <dbReference type="NCBI Taxonomy" id="885475"/>
    <lineage>
        <taxon>Bacteria</taxon>
        <taxon>Bacillati</taxon>
        <taxon>Bacillota</taxon>
        <taxon>Bacilli</taxon>
        <taxon>Bacillales</taxon>
        <taxon>Bacillaceae</taxon>
    </lineage>
</organism>
<dbReference type="GO" id="GO:0044780">
    <property type="term" value="P:bacterial-type flagellum assembly"/>
    <property type="evidence" value="ECO:0007669"/>
    <property type="project" value="InterPro"/>
</dbReference>
<dbReference type="RefSeq" id="WP_110938668.1">
    <property type="nucleotide sequence ID" value="NZ_KZ614147.1"/>
</dbReference>